<dbReference type="NCBIfam" id="TIGR01735">
    <property type="entry name" value="FGAM_synt"/>
    <property type="match status" value="1"/>
</dbReference>
<protein>
    <recommendedName>
        <fullName evidence="14">Phosphoribosylformylglycinamidine synthase</fullName>
        <shortName evidence="14">FGAM synthase</shortName>
        <shortName evidence="14">FGAMS</shortName>
        <ecNumber evidence="14">6.3.5.3</ecNumber>
    </recommendedName>
    <alternativeName>
        <fullName evidence="14">Formylglycinamide ribonucleotide amidotransferase</fullName>
        <shortName evidence="14">FGAR amidotransferase</shortName>
        <shortName evidence="14">FGAR-AT</shortName>
    </alternativeName>
</protein>
<feature type="binding site" evidence="14">
    <location>
        <position position="721"/>
    </location>
    <ligand>
        <name>Mg(2+)</name>
        <dbReference type="ChEBI" id="CHEBI:18420"/>
    </ligand>
</feature>
<dbReference type="CDD" id="cd02203">
    <property type="entry name" value="PurL_repeat1"/>
    <property type="match status" value="1"/>
</dbReference>
<gene>
    <name evidence="14 19" type="primary">purL</name>
    <name evidence="19" type="synonym">purI</name>
    <name evidence="19" type="ORF">I6N98_05345</name>
</gene>
<evidence type="ECO:0000256" key="7">
    <source>
        <dbReference type="ARBA" id="ARBA00022741"/>
    </source>
</evidence>
<evidence type="ECO:0000259" key="18">
    <source>
        <dbReference type="Pfam" id="PF22689"/>
    </source>
</evidence>
<keyword evidence="20" id="KW-1185">Reference proteome</keyword>
<dbReference type="Pfam" id="PF18072">
    <property type="entry name" value="FGAR-AT_linker"/>
    <property type="match status" value="1"/>
</dbReference>
<evidence type="ECO:0000256" key="6">
    <source>
        <dbReference type="ARBA" id="ARBA00022723"/>
    </source>
</evidence>
<evidence type="ECO:0000256" key="2">
    <source>
        <dbReference type="ARBA" id="ARBA00004920"/>
    </source>
</evidence>
<comment type="similarity">
    <text evidence="3 14">In the N-terminal section; belongs to the FGAMS family.</text>
</comment>
<name>A0A7T4USB5_9GAMM</name>
<sequence>MRIMPGAPALSQFRLDKLLSLLQASLPTLKGLSAQYLHLVEDEGLSDGDVQVLEQLLRYGPSQELAAVEGLELLVVPRLGTISPWSSKATDIARNSGLSGVKRIERGVLYRFDIAEADASVLATLKAAVHDRMVETVLESVDEAEALFSHHQPQPMTSVDVLGGGREALAEANSALGLALADDEIDYLVDSFKQMGRNPNDVELMMFAQANSEHCRHKIFNASWTIDGQDMEHSLFGMIKNTYKLAADDSVLSAYSDNAAVVAGPEAERFYPDPDSAEYSLHRENINILMKVETHNHPTAIAPFPGAGTGAGGEIRDEGAVGRGSKPKAGLTGFSVSNLQIPGFPQPWEQAYGKPDRIVSALDIMLEGPIGGAAFNNEFGRPNLCGYFRSYEQQADTGAGAEQRGYHKPIMIAGGYGNIKDEHVQKTPFTPGHKLVVLGGPAMLIGLGGGAASSMSSGQSSADLDFASVQRQNPEIQRRSQEVIDRCWAMGEDNPIAFIHDVGAGGLSNAFPELVKDGGCGGDFELRNVPNDEPGMSPLEIWCNESQERYVMAIAPENLARFAAICERERAPYAVVGESTEAQTLRVGDTHFDNNPVDLPMPVLFGKPPKMHRTSEHFAQQSTALDTAEVTVAEALDRLLCLPTIASKQFLITIGDRSITGTVHRDQMVGPWQVPVADCAVTTSGYTTFAGEAMSMGERTPLALLDAAASARMAVAEAITNIACAQSSHGTLSDIKLSANWMCAAGHGDEDARLYDAVKAVGLEFCPALGITVPVGKDSMSMRTAWQEGGEDKSVTAPMSLVISAFAPVADVRNTVTPQLKLDAGDTVLLAVDISPGQQRLGGSCLAQVYNQLGASVADVDDPARLQGFYLAVQTLLAEGALLAYHDRSDGGLLVALLEMAFAGHCGLDVTLPDADDPLAALFAEEAGAVIQVKCDDVARVQACFAEQGLGADAVYIIGEAATGSDITVSVGGQQVLAADRLALHKRWAETSYRLQALRDNPDCAQQEFEGLVDDDPGLSERLSFDAADDIAAPYINRGSRPRVAILREQGVNGQMEMAAAFDRAGFAAVDVHMSDILSGRVSLADFKGLAACGGFSYGDVLGAGEGWAKTILFNSRARDDFEGFFQRNDSFALGVCNGCQMMSNLHALIPGAEHWPRFVRNRSEQFEARASMVEIPESPSILLAGMAGSSLPVAVAHGEGRAEFADTQQIQALSQAGRVALRYVDNTLAATERYPANPNGSPLGITGVCSADGRVTVMMPHPERVFRSVCNSWLPDQRREDSGWMRLFRNARVWVN</sequence>
<evidence type="ECO:0000259" key="15">
    <source>
        <dbReference type="Pfam" id="PF02769"/>
    </source>
</evidence>
<dbReference type="HAMAP" id="MF_00419">
    <property type="entry name" value="PurL_1"/>
    <property type="match status" value="1"/>
</dbReference>
<dbReference type="GO" id="GO:0005737">
    <property type="term" value="C:cytoplasm"/>
    <property type="evidence" value="ECO:0007669"/>
    <property type="project" value="UniProtKB-SubCell"/>
</dbReference>
<dbReference type="PROSITE" id="PS51273">
    <property type="entry name" value="GATASE_TYPE_1"/>
    <property type="match status" value="1"/>
</dbReference>
<dbReference type="FunFam" id="3.30.1330.10:FF:000005">
    <property type="entry name" value="Phosphoribosylformylglycinamidine synthase"/>
    <property type="match status" value="1"/>
</dbReference>
<feature type="binding site" evidence="14">
    <location>
        <position position="677"/>
    </location>
    <ligand>
        <name>ATP</name>
        <dbReference type="ChEBI" id="CHEBI:30616"/>
    </ligand>
</feature>
<feature type="active site" description="Nucleophile" evidence="14">
    <location>
        <position position="1137"/>
    </location>
</feature>
<proteinExistence type="inferred from homology"/>
<evidence type="ECO:0000256" key="9">
    <source>
        <dbReference type="ARBA" id="ARBA00022840"/>
    </source>
</evidence>
<dbReference type="SUPFAM" id="SSF52317">
    <property type="entry name" value="Class I glutamine amidotransferase-like"/>
    <property type="match status" value="1"/>
</dbReference>
<keyword evidence="10 14" id="KW-0460">Magnesium</keyword>
<keyword evidence="9 14" id="KW-0067">ATP-binding</keyword>
<dbReference type="InterPro" id="IPR036604">
    <property type="entry name" value="PurS-like_sf"/>
</dbReference>
<dbReference type="InterPro" id="IPR040707">
    <property type="entry name" value="FGAR-AT_N"/>
</dbReference>
<evidence type="ECO:0000256" key="11">
    <source>
        <dbReference type="ARBA" id="ARBA00022962"/>
    </source>
</evidence>
<feature type="binding site" evidence="14">
    <location>
        <position position="717"/>
    </location>
    <ligand>
        <name>Mg(2+)</name>
        <dbReference type="ChEBI" id="CHEBI:18420"/>
    </ligand>
</feature>
<evidence type="ECO:0000256" key="3">
    <source>
        <dbReference type="ARBA" id="ARBA00008608"/>
    </source>
</evidence>
<dbReference type="InterPro" id="IPR029062">
    <property type="entry name" value="Class_I_gatase-like"/>
</dbReference>
<dbReference type="RefSeq" id="WP_198570765.1">
    <property type="nucleotide sequence ID" value="NZ_CP066167.1"/>
</dbReference>
<dbReference type="InterPro" id="IPR055181">
    <property type="entry name" value="FGAR-AT_PurM_N-like"/>
</dbReference>
<dbReference type="Pfam" id="PF22689">
    <property type="entry name" value="FGAR-AT_PurM_N-like"/>
    <property type="match status" value="1"/>
</dbReference>
<keyword evidence="7 14" id="KW-0547">Nucleotide-binding</keyword>
<dbReference type="CDD" id="cd02204">
    <property type="entry name" value="PurL_repeat2"/>
    <property type="match status" value="1"/>
</dbReference>
<evidence type="ECO:0000256" key="4">
    <source>
        <dbReference type="ARBA" id="ARBA00022490"/>
    </source>
</evidence>
<dbReference type="NCBIfam" id="NF003672">
    <property type="entry name" value="PRK05297.1"/>
    <property type="match status" value="1"/>
</dbReference>
<dbReference type="Gene3D" id="3.90.650.10">
    <property type="entry name" value="PurM-like C-terminal domain"/>
    <property type="match status" value="2"/>
</dbReference>
<dbReference type="Pfam" id="PF18076">
    <property type="entry name" value="FGAR-AT_N"/>
    <property type="match status" value="1"/>
</dbReference>
<comment type="function">
    <text evidence="13 14">Phosphoribosylformylglycinamidine synthase involved in the purines biosynthetic pathway. Catalyzes the ATP-dependent conversion of formylglycinamide ribonucleotide (FGAR) and glutamine to yield formylglycinamidine ribonucleotide (FGAM) and glutamate.</text>
</comment>
<dbReference type="SMART" id="SM01211">
    <property type="entry name" value="GATase_5"/>
    <property type="match status" value="1"/>
</dbReference>
<feature type="domain" description="Phosphoribosylformylglycinamidine synthase linker" evidence="16">
    <location>
        <begin position="169"/>
        <end position="218"/>
    </location>
</feature>
<dbReference type="SUPFAM" id="SSF109736">
    <property type="entry name" value="FGAM synthase PurL, linker domain"/>
    <property type="match status" value="1"/>
</dbReference>
<dbReference type="UniPathway" id="UPA00074">
    <property type="reaction ID" value="UER00128"/>
</dbReference>
<feature type="domain" description="FGAR-AT PurM N-terminal-like" evidence="18">
    <location>
        <begin position="647"/>
        <end position="808"/>
    </location>
</feature>
<evidence type="ECO:0000256" key="13">
    <source>
        <dbReference type="ARBA" id="ARBA00057317"/>
    </source>
</evidence>
<dbReference type="Proteomes" id="UP000596063">
    <property type="component" value="Chromosome"/>
</dbReference>
<dbReference type="SUPFAM" id="SSF56042">
    <property type="entry name" value="PurM C-terminal domain-like"/>
    <property type="match status" value="2"/>
</dbReference>
<dbReference type="GO" id="GO:0005524">
    <property type="term" value="F:ATP binding"/>
    <property type="evidence" value="ECO:0007669"/>
    <property type="project" value="UniProtKB-UniRule"/>
</dbReference>
<dbReference type="CDD" id="cd01740">
    <property type="entry name" value="GATase1_FGAR_AT"/>
    <property type="match status" value="1"/>
</dbReference>
<keyword evidence="4 14" id="KW-0963">Cytoplasm</keyword>
<dbReference type="FunFam" id="3.30.1330.10:FF:000002">
    <property type="entry name" value="Phosphoribosylformylglycinamidine synthase"/>
    <property type="match status" value="1"/>
</dbReference>
<evidence type="ECO:0000313" key="19">
    <source>
        <dbReference type="EMBL" id="QQD19280.1"/>
    </source>
</evidence>
<evidence type="ECO:0000256" key="8">
    <source>
        <dbReference type="ARBA" id="ARBA00022755"/>
    </source>
</evidence>
<dbReference type="KEGG" id="snan:I6N98_05345"/>
<evidence type="ECO:0000313" key="20">
    <source>
        <dbReference type="Proteomes" id="UP000596063"/>
    </source>
</evidence>
<keyword evidence="5 14" id="KW-0436">Ligase</keyword>
<organism evidence="19 20">
    <name type="scientific">Spongiibacter nanhainus</name>
    <dbReference type="NCBI Taxonomy" id="2794344"/>
    <lineage>
        <taxon>Bacteria</taxon>
        <taxon>Pseudomonadati</taxon>
        <taxon>Pseudomonadota</taxon>
        <taxon>Gammaproteobacteria</taxon>
        <taxon>Cellvibrionales</taxon>
        <taxon>Spongiibacteraceae</taxon>
        <taxon>Spongiibacter</taxon>
    </lineage>
</organism>
<dbReference type="Gene3D" id="3.30.1330.10">
    <property type="entry name" value="PurM-like, N-terminal domain"/>
    <property type="match status" value="2"/>
</dbReference>
<keyword evidence="6 14" id="KW-0479">Metal-binding</keyword>
<feature type="binding site" evidence="14">
    <location>
        <position position="887"/>
    </location>
    <ligand>
        <name>Mg(2+)</name>
        <dbReference type="ChEBI" id="CHEBI:18420"/>
    </ligand>
</feature>
<comment type="caution">
    <text evidence="14">Lacks conserved residue(s) required for the propagation of feature annotation.</text>
</comment>
<feature type="binding site" evidence="14">
    <location>
        <position position="678"/>
    </location>
    <ligand>
        <name>Mg(2+)</name>
        <dbReference type="ChEBI" id="CHEBI:18420"/>
    </ligand>
</feature>
<dbReference type="InterPro" id="IPR041609">
    <property type="entry name" value="PurL_linker"/>
</dbReference>
<dbReference type="FunFam" id="3.40.50.880:FF:000008">
    <property type="entry name" value="Phosphoribosylformylglycinamidine synthase"/>
    <property type="match status" value="1"/>
</dbReference>
<evidence type="ECO:0000259" key="16">
    <source>
        <dbReference type="Pfam" id="PF18072"/>
    </source>
</evidence>
<evidence type="ECO:0000259" key="17">
    <source>
        <dbReference type="Pfam" id="PF18076"/>
    </source>
</evidence>
<dbReference type="Pfam" id="PF13507">
    <property type="entry name" value="GATase_5"/>
    <property type="match status" value="1"/>
</dbReference>
<comment type="pathway">
    <text evidence="2 14">Purine metabolism; IMP biosynthesis via de novo pathway; 5-amino-1-(5-phospho-D-ribosyl)imidazole from N(2)-formyl-N(1)-(5-phospho-D-ribosyl)glycinamide: step 1/2.</text>
</comment>
<dbReference type="Gene3D" id="3.40.50.880">
    <property type="match status" value="1"/>
</dbReference>
<keyword evidence="11 14" id="KW-0315">Glutamine amidotransferase</keyword>
<dbReference type="PANTHER" id="PTHR10099:SF1">
    <property type="entry name" value="PHOSPHORIBOSYLFORMYLGLYCINAMIDINE SYNTHASE"/>
    <property type="match status" value="1"/>
</dbReference>
<dbReference type="GO" id="GO:0004642">
    <property type="term" value="F:phosphoribosylformylglycinamidine synthase activity"/>
    <property type="evidence" value="ECO:0007669"/>
    <property type="project" value="UniProtKB-UniRule"/>
</dbReference>
<dbReference type="InterPro" id="IPR010918">
    <property type="entry name" value="PurM-like_C_dom"/>
</dbReference>
<evidence type="ECO:0000256" key="12">
    <source>
        <dbReference type="ARBA" id="ARBA00052585"/>
    </source>
</evidence>
<dbReference type="GO" id="GO:0006189">
    <property type="term" value="P:'de novo' IMP biosynthetic process"/>
    <property type="evidence" value="ECO:0007669"/>
    <property type="project" value="UniProtKB-UniRule"/>
</dbReference>
<dbReference type="EC" id="6.3.5.3" evidence="14"/>
<dbReference type="SUPFAM" id="SSF55326">
    <property type="entry name" value="PurM N-terminal domain-like"/>
    <property type="match status" value="2"/>
</dbReference>
<dbReference type="PANTHER" id="PTHR10099">
    <property type="entry name" value="PHOSPHORIBOSYLFORMYLGLYCINAMIDINE SYNTHASE"/>
    <property type="match status" value="1"/>
</dbReference>
<evidence type="ECO:0000256" key="14">
    <source>
        <dbReference type="HAMAP-Rule" id="MF_00419"/>
    </source>
</evidence>
<feature type="domain" description="Phosphoribosylformylglycinamidine synthase N-terminal" evidence="17">
    <location>
        <begin position="35"/>
        <end position="148"/>
    </location>
</feature>
<feature type="active site" evidence="14">
    <location>
        <position position="1264"/>
    </location>
</feature>
<comment type="catalytic activity">
    <reaction evidence="12 14">
        <text>N(2)-formyl-N(1)-(5-phospho-beta-D-ribosyl)glycinamide + L-glutamine + ATP + H2O = 2-formamido-N(1)-(5-O-phospho-beta-D-ribosyl)acetamidine + L-glutamate + ADP + phosphate + H(+)</text>
        <dbReference type="Rhea" id="RHEA:17129"/>
        <dbReference type="ChEBI" id="CHEBI:15377"/>
        <dbReference type="ChEBI" id="CHEBI:15378"/>
        <dbReference type="ChEBI" id="CHEBI:29985"/>
        <dbReference type="ChEBI" id="CHEBI:30616"/>
        <dbReference type="ChEBI" id="CHEBI:43474"/>
        <dbReference type="ChEBI" id="CHEBI:58359"/>
        <dbReference type="ChEBI" id="CHEBI:147286"/>
        <dbReference type="ChEBI" id="CHEBI:147287"/>
        <dbReference type="ChEBI" id="CHEBI:456216"/>
        <dbReference type="EC" id="6.3.5.3"/>
    </reaction>
</comment>
<feature type="active site" evidence="14">
    <location>
        <position position="1262"/>
    </location>
</feature>
<reference evidence="19 20" key="1">
    <citation type="submission" date="2020-12" db="EMBL/GenBank/DDBJ databases">
        <authorList>
            <person name="Shan Y."/>
        </authorList>
    </citation>
    <scope>NUCLEOTIDE SEQUENCE [LARGE SCALE GENOMIC DNA]</scope>
    <source>
        <strain evidence="20">csc3.9</strain>
    </source>
</reference>
<feature type="domain" description="PurM-like C-terminal" evidence="15">
    <location>
        <begin position="824"/>
        <end position="971"/>
    </location>
</feature>
<comment type="subunit">
    <text evidence="14">Monomer.</text>
</comment>
<accession>A0A7T4USB5</accession>
<dbReference type="InterPro" id="IPR010073">
    <property type="entry name" value="PurL_large"/>
</dbReference>
<dbReference type="SUPFAM" id="SSF82697">
    <property type="entry name" value="PurS-like"/>
    <property type="match status" value="1"/>
</dbReference>
<evidence type="ECO:0000256" key="1">
    <source>
        <dbReference type="ARBA" id="ARBA00004496"/>
    </source>
</evidence>
<feature type="domain" description="PurM-like C-terminal" evidence="15">
    <location>
        <begin position="431"/>
        <end position="587"/>
    </location>
</feature>
<feature type="binding site" evidence="14">
    <location>
        <position position="889"/>
    </location>
    <ligand>
        <name>ATP</name>
        <dbReference type="ChEBI" id="CHEBI:30616"/>
    </ligand>
</feature>
<dbReference type="InterPro" id="IPR036676">
    <property type="entry name" value="PurM-like_C_sf"/>
</dbReference>
<evidence type="ECO:0000256" key="10">
    <source>
        <dbReference type="ARBA" id="ARBA00022842"/>
    </source>
</evidence>
<dbReference type="FunFam" id="3.90.650.10:FF:000002">
    <property type="entry name" value="Phosphoribosylformylglycinamidine synthase"/>
    <property type="match status" value="1"/>
</dbReference>
<dbReference type="FunFam" id="1.10.8.750:FF:000002">
    <property type="entry name" value="Phosphoribosylformylglycinamidine synthase"/>
    <property type="match status" value="1"/>
</dbReference>
<dbReference type="Gene3D" id="1.10.8.750">
    <property type="entry name" value="Phosphoribosylformylglycinamidine synthase, linker domain"/>
    <property type="match status" value="1"/>
</dbReference>
<dbReference type="GO" id="GO:0046872">
    <property type="term" value="F:metal ion binding"/>
    <property type="evidence" value="ECO:0007669"/>
    <property type="project" value="UniProtKB-KW"/>
</dbReference>
<dbReference type="InterPro" id="IPR036921">
    <property type="entry name" value="PurM-like_N_sf"/>
</dbReference>
<evidence type="ECO:0000256" key="5">
    <source>
        <dbReference type="ARBA" id="ARBA00022598"/>
    </source>
</evidence>
<keyword evidence="8 14" id="KW-0658">Purine biosynthesis</keyword>
<dbReference type="EMBL" id="CP066167">
    <property type="protein sequence ID" value="QQD19280.1"/>
    <property type="molecule type" value="Genomic_DNA"/>
</dbReference>
<dbReference type="Pfam" id="PF02769">
    <property type="entry name" value="AIRS_C"/>
    <property type="match status" value="2"/>
</dbReference>
<comment type="subcellular location">
    <subcellularLocation>
        <location evidence="1 14">Cytoplasm</location>
    </subcellularLocation>
</comment>